<evidence type="ECO:0000313" key="2">
    <source>
        <dbReference type="EMBL" id="NAZ16797.1"/>
    </source>
</evidence>
<dbReference type="InterPro" id="IPR007235">
    <property type="entry name" value="Glyco_trans_28_C"/>
</dbReference>
<feature type="domain" description="Glycosyl transferase family 28 C-terminal" evidence="1">
    <location>
        <begin position="10"/>
        <end position="144"/>
    </location>
</feature>
<dbReference type="Proteomes" id="UP000477543">
    <property type="component" value="Unassembled WGS sequence"/>
</dbReference>
<dbReference type="GO" id="GO:0016758">
    <property type="term" value="F:hexosyltransferase activity"/>
    <property type="evidence" value="ECO:0007669"/>
    <property type="project" value="InterPro"/>
</dbReference>
<keyword evidence="2" id="KW-0808">Transferase</keyword>
<evidence type="ECO:0000259" key="1">
    <source>
        <dbReference type="Pfam" id="PF04101"/>
    </source>
</evidence>
<name>A0A6L9G6M4_9MICC</name>
<dbReference type="RefSeq" id="WP_161449424.1">
    <property type="nucleotide sequence ID" value="NZ_CM125969.1"/>
</dbReference>
<organism evidence="2 3">
    <name type="scientific">Glutamicibacter soli</name>
    <dbReference type="NCBI Taxonomy" id="453836"/>
    <lineage>
        <taxon>Bacteria</taxon>
        <taxon>Bacillati</taxon>
        <taxon>Actinomycetota</taxon>
        <taxon>Actinomycetes</taxon>
        <taxon>Micrococcales</taxon>
        <taxon>Micrococcaceae</taxon>
        <taxon>Glutamicibacter</taxon>
    </lineage>
</organism>
<evidence type="ECO:0000313" key="3">
    <source>
        <dbReference type="Proteomes" id="UP000477543"/>
    </source>
</evidence>
<comment type="caution">
    <text evidence="2">The sequence shown here is derived from an EMBL/GenBank/DDBJ whole genome shotgun (WGS) entry which is preliminary data.</text>
</comment>
<dbReference type="Gene3D" id="3.40.50.2000">
    <property type="entry name" value="Glycogen Phosphorylase B"/>
    <property type="match status" value="1"/>
</dbReference>
<proteinExistence type="predicted"/>
<accession>A0A6L9G6M4</accession>
<protein>
    <submittedName>
        <fullName evidence="2">Glycosyl transferase</fullName>
    </submittedName>
</protein>
<sequence>MNEIKSYDLVVSVGTDHHLFNRLIDWIDSWAAEQSDAPTAFVQHGASRAAAFGTNRDRLPRAELLEIYRNAQVVVVQGGPGSILDVREVGVIPLAVPRVPELKEVVDGHQIEFTRVMAEHGNAVFVDSEDELHRMIDEAFANPAGFRTEPRVAAPQAAGEALATELDKVRVRNDRSVRTLFRKIRQMATGK</sequence>
<dbReference type="AlphaFoldDB" id="A0A6L9G6M4"/>
<reference evidence="2 3" key="1">
    <citation type="submission" date="2020-01" db="EMBL/GenBank/DDBJ databases">
        <title>Glutamicibacter soli M275.</title>
        <authorList>
            <person name="Meng X."/>
        </authorList>
    </citation>
    <scope>NUCLEOTIDE SEQUENCE [LARGE SCALE GENOMIC DNA]</scope>
    <source>
        <strain evidence="2 3">M275</strain>
    </source>
</reference>
<dbReference type="EMBL" id="WYDN01000010">
    <property type="protein sequence ID" value="NAZ16797.1"/>
    <property type="molecule type" value="Genomic_DNA"/>
</dbReference>
<dbReference type="Pfam" id="PF04101">
    <property type="entry name" value="Glyco_tran_28_C"/>
    <property type="match status" value="1"/>
</dbReference>
<gene>
    <name evidence="2" type="ORF">GT020_12110</name>
</gene>